<comment type="caution">
    <text evidence="2">The sequence shown here is derived from an EMBL/GenBank/DDBJ whole genome shotgun (WGS) entry which is preliminary data.</text>
</comment>
<gene>
    <name evidence="2" type="ORF">K8G79_01020</name>
</gene>
<proteinExistence type="predicted"/>
<sequence>MRLIFNKANDRLLHAKPTVLITGINGFVGSHLADLLISEGYPVSGIALTHDLRHLSHVNQQISLAYGDVRNTKEVADILTEVKPDYIYHLAGSSFVPDAEADPRIVYDVNVLGTLNVLEAARSTHLNARILIVGSSEVYGYVPESALPVSEEYPLKPINLYGVTKACVDMMACQYATAYKMHVIRVRPFNHIGPRQSEQFVCSSFAKQIVEIEQGIRTPILHVGNLESRRDFTDVRDVVRAYRTLLEKAKGGEVYNIGSNRAWKIGDIIGMLIEASRVKEIALEQQSLRVRQNDIPIMRCDTSKVEKAIGWRPDIPIERTLQDLLNYWRETISDVQVLEKRPQGV</sequence>
<name>A0AAJ1AGI1_9BACT</name>
<dbReference type="InterPro" id="IPR036291">
    <property type="entry name" value="NAD(P)-bd_dom_sf"/>
</dbReference>
<dbReference type="CDD" id="cd05260">
    <property type="entry name" value="GDP_MD_SDR_e"/>
    <property type="match status" value="1"/>
</dbReference>
<dbReference type="InterPro" id="IPR016040">
    <property type="entry name" value="NAD(P)-bd_dom"/>
</dbReference>
<feature type="domain" description="NAD(P)-binding" evidence="1">
    <location>
        <begin position="20"/>
        <end position="323"/>
    </location>
</feature>
<dbReference type="PANTHER" id="PTHR43000">
    <property type="entry name" value="DTDP-D-GLUCOSE 4,6-DEHYDRATASE-RELATED"/>
    <property type="match status" value="1"/>
</dbReference>
<evidence type="ECO:0000313" key="2">
    <source>
        <dbReference type="EMBL" id="MBZ0158726.1"/>
    </source>
</evidence>
<evidence type="ECO:0000313" key="3">
    <source>
        <dbReference type="Proteomes" id="UP001197609"/>
    </source>
</evidence>
<dbReference type="Gene3D" id="3.40.50.720">
    <property type="entry name" value="NAD(P)-binding Rossmann-like Domain"/>
    <property type="match status" value="1"/>
</dbReference>
<dbReference type="Pfam" id="PF16363">
    <property type="entry name" value="GDP_Man_Dehyd"/>
    <property type="match status" value="1"/>
</dbReference>
<dbReference type="Gene3D" id="3.90.25.10">
    <property type="entry name" value="UDP-galactose 4-epimerase, domain 1"/>
    <property type="match status" value="1"/>
</dbReference>
<reference evidence="2 3" key="1">
    <citation type="journal article" date="2021" name="bioRxiv">
        <title>Unraveling nitrogen, sulfur and carbon metabolic pathways and microbial community transcriptional responses to substrate deprivation and toxicity stresses in a bioreactor mimicking anoxic brackish coastal sediment conditions.</title>
        <authorList>
            <person name="Martins P.D."/>
            <person name="Echeveste M.J."/>
            <person name="Arshad A."/>
            <person name="Kurth J."/>
            <person name="Ouboter H."/>
            <person name="Jetten M.S.M."/>
            <person name="Welte C.U."/>
        </authorList>
    </citation>
    <scope>NUCLEOTIDE SEQUENCE [LARGE SCALE GENOMIC DNA]</scope>
    <source>
        <strain evidence="2">MAG_38</strain>
    </source>
</reference>
<dbReference type="Proteomes" id="UP001197609">
    <property type="component" value="Unassembled WGS sequence"/>
</dbReference>
<protein>
    <submittedName>
        <fullName evidence="2">GDP-mannose 4,6-dehydratase</fullName>
    </submittedName>
</protein>
<dbReference type="SUPFAM" id="SSF51735">
    <property type="entry name" value="NAD(P)-binding Rossmann-fold domains"/>
    <property type="match status" value="1"/>
</dbReference>
<dbReference type="EMBL" id="JAIOIU010000015">
    <property type="protein sequence ID" value="MBZ0158726.1"/>
    <property type="molecule type" value="Genomic_DNA"/>
</dbReference>
<organism evidence="2 3">
    <name type="scientific">Candidatus Methylomirabilis tolerans</name>
    <dbReference type="NCBI Taxonomy" id="3123416"/>
    <lineage>
        <taxon>Bacteria</taxon>
        <taxon>Candidatus Methylomirabilota</taxon>
        <taxon>Candidatus Methylomirabilia</taxon>
        <taxon>Candidatus Methylomirabilales</taxon>
        <taxon>Candidatus Methylomirabilaceae</taxon>
        <taxon>Candidatus Methylomirabilis</taxon>
    </lineage>
</organism>
<dbReference type="PRINTS" id="PR01713">
    <property type="entry name" value="NUCEPIMERASE"/>
</dbReference>
<evidence type="ECO:0000259" key="1">
    <source>
        <dbReference type="Pfam" id="PF16363"/>
    </source>
</evidence>
<accession>A0AAJ1AGI1</accession>
<dbReference type="AlphaFoldDB" id="A0AAJ1AGI1"/>